<sequence>MIRNFQAVFSFTFVATVAAVVADFYSTTCVGLVHEPELPQELKK</sequence>
<name>A0ABW3UGY1_9BACL</name>
<comment type="caution">
    <text evidence="1">The sequence shown here is derived from an EMBL/GenBank/DDBJ whole genome shotgun (WGS) entry which is preliminary data.</text>
</comment>
<accession>A0ABW3UGY1</accession>
<reference evidence="2" key="1">
    <citation type="journal article" date="2019" name="Int. J. Syst. Evol. Microbiol.">
        <title>The Global Catalogue of Microorganisms (GCM) 10K type strain sequencing project: providing services to taxonomists for standard genome sequencing and annotation.</title>
        <authorList>
            <consortium name="The Broad Institute Genomics Platform"/>
            <consortium name="The Broad Institute Genome Sequencing Center for Infectious Disease"/>
            <person name="Wu L."/>
            <person name="Ma J."/>
        </authorList>
    </citation>
    <scope>NUCLEOTIDE SEQUENCE [LARGE SCALE GENOMIC DNA]</scope>
    <source>
        <strain evidence="2">CCUG 53270</strain>
    </source>
</reference>
<proteinExistence type="predicted"/>
<dbReference type="EMBL" id="JBHTLU010000012">
    <property type="protein sequence ID" value="MFD1219569.1"/>
    <property type="molecule type" value="Genomic_DNA"/>
</dbReference>
<dbReference type="InterPro" id="IPR009229">
    <property type="entry name" value="AgrD"/>
</dbReference>
<dbReference type="Proteomes" id="UP001597180">
    <property type="component" value="Unassembled WGS sequence"/>
</dbReference>
<keyword evidence="2" id="KW-1185">Reference proteome</keyword>
<evidence type="ECO:0000313" key="1">
    <source>
        <dbReference type="EMBL" id="MFD1219569.1"/>
    </source>
</evidence>
<evidence type="ECO:0000313" key="2">
    <source>
        <dbReference type="Proteomes" id="UP001597180"/>
    </source>
</evidence>
<protein>
    <submittedName>
        <fullName evidence="1">Cyclic lactone autoinducer peptide</fullName>
    </submittedName>
</protein>
<dbReference type="NCBIfam" id="TIGR04223">
    <property type="entry name" value="quorum_AgrD"/>
    <property type="match status" value="1"/>
</dbReference>
<organism evidence="1 2">
    <name type="scientific">Paenibacillus vulneris</name>
    <dbReference type="NCBI Taxonomy" id="1133364"/>
    <lineage>
        <taxon>Bacteria</taxon>
        <taxon>Bacillati</taxon>
        <taxon>Bacillota</taxon>
        <taxon>Bacilli</taxon>
        <taxon>Bacillales</taxon>
        <taxon>Paenibacillaceae</taxon>
        <taxon>Paenibacillus</taxon>
    </lineage>
</organism>
<dbReference type="RefSeq" id="WP_345595009.1">
    <property type="nucleotide sequence ID" value="NZ_BAABJG010000055.1"/>
</dbReference>
<gene>
    <name evidence="1" type="ORF">ACFQ4B_05530</name>
</gene>